<feature type="modified residue" description="N6-(pyridoxal phosphate)lysine" evidence="4">
    <location>
        <position position="197"/>
    </location>
</feature>
<dbReference type="GO" id="GO:0019343">
    <property type="term" value="P:cysteine biosynthetic process via cystathionine"/>
    <property type="evidence" value="ECO:0007669"/>
    <property type="project" value="TreeGrafter"/>
</dbReference>
<proteinExistence type="inferred from homology"/>
<keyword evidence="8" id="KW-1185">Reference proteome</keyword>
<dbReference type="InterPro" id="IPR015422">
    <property type="entry name" value="PyrdxlP-dep_Trfase_small"/>
</dbReference>
<dbReference type="AlphaFoldDB" id="A0A921TG11"/>
<evidence type="ECO:0000256" key="3">
    <source>
        <dbReference type="ARBA" id="ARBA00022898"/>
    </source>
</evidence>
<gene>
    <name evidence="7" type="ORF">CR938_07960</name>
</gene>
<dbReference type="RefSeq" id="WP_162124499.1">
    <property type="nucleotide sequence ID" value="NZ_PDWK01000032.1"/>
</dbReference>
<dbReference type="PANTHER" id="PTHR11808:SF15">
    <property type="entry name" value="CYSTATHIONINE GAMMA-LYASE"/>
    <property type="match status" value="1"/>
</dbReference>
<protein>
    <submittedName>
        <fullName evidence="7">Cystathionine gamma-synthase</fullName>
    </submittedName>
</protein>
<dbReference type="PROSITE" id="PS00868">
    <property type="entry name" value="CYS_MET_METAB_PP"/>
    <property type="match status" value="1"/>
</dbReference>
<dbReference type="Gene3D" id="3.40.640.10">
    <property type="entry name" value="Type I PLP-dependent aspartate aminotransferase-like (Major domain)"/>
    <property type="match status" value="1"/>
</dbReference>
<evidence type="ECO:0000256" key="6">
    <source>
        <dbReference type="SAM" id="MobiDB-lite"/>
    </source>
</evidence>
<dbReference type="EMBL" id="PDWK01000032">
    <property type="protein sequence ID" value="KAF1688921.1"/>
    <property type="molecule type" value="Genomic_DNA"/>
</dbReference>
<dbReference type="Gene3D" id="3.90.1150.10">
    <property type="entry name" value="Aspartate Aminotransferase, domain 1"/>
    <property type="match status" value="1"/>
</dbReference>
<dbReference type="CDD" id="cd00614">
    <property type="entry name" value="CGS_like"/>
    <property type="match status" value="1"/>
</dbReference>
<dbReference type="GO" id="GO:0019346">
    <property type="term" value="P:transsulfuration"/>
    <property type="evidence" value="ECO:0007669"/>
    <property type="project" value="InterPro"/>
</dbReference>
<dbReference type="InterPro" id="IPR000277">
    <property type="entry name" value="Cys/Met-Metab_PyrdxlP-dep_enz"/>
</dbReference>
<evidence type="ECO:0000256" key="5">
    <source>
        <dbReference type="RuleBase" id="RU362118"/>
    </source>
</evidence>
<comment type="similarity">
    <text evidence="2 5">Belongs to the trans-sulfuration enzymes family.</text>
</comment>
<name>A0A921TG11_9GAMM</name>
<dbReference type="SUPFAM" id="SSF53383">
    <property type="entry name" value="PLP-dependent transferases"/>
    <property type="match status" value="1"/>
</dbReference>
<evidence type="ECO:0000313" key="7">
    <source>
        <dbReference type="EMBL" id="KAF1688921.1"/>
    </source>
</evidence>
<keyword evidence="3 4" id="KW-0663">Pyridoxal phosphate</keyword>
<dbReference type="GO" id="GO:0003962">
    <property type="term" value="F:cystathionine gamma-synthase activity"/>
    <property type="evidence" value="ECO:0007669"/>
    <property type="project" value="TreeGrafter"/>
</dbReference>
<accession>A0A921TG11</accession>
<dbReference type="Pfam" id="PF01053">
    <property type="entry name" value="Cys_Met_Meta_PP"/>
    <property type="match status" value="1"/>
</dbReference>
<sequence length="375" mass="39166">MPRLETLAARAGGPPAPAGGALAPPLQLATTFEHTPDGRLPHGFLYQRYDNPTQLETEQVLAALEGARRALLFPTGMAAGATALQALPPGSHVLLCDDSYFSFRTLAAEQFPRWGLECSIVDFTDLDAVRAALRPNTALLWAETPSTPRLKVCDIAALAAIAHGAGARLLVDGTFAPPVIQQPLALGADIVLHSATKYLGGHGDVMGGVLCFAEDGGHAAACHRLRLLGGATASPFAAWMVLRGVRTLAARMDWHCRNARRVAEFLAAHPKVAAVHYPGLPSHPQHALAAAQMRGFGGMLSFEVAGGREAALAVAARLRLFTNATSLGSTESLVEHRASIEGPGSPTPGGLLRLSVGLEHADDLVADLEQALAGG</sequence>
<evidence type="ECO:0000313" key="8">
    <source>
        <dbReference type="Proteomes" id="UP000717981"/>
    </source>
</evidence>
<evidence type="ECO:0000256" key="4">
    <source>
        <dbReference type="PIRSR" id="PIRSR001434-2"/>
    </source>
</evidence>
<dbReference type="PIRSF" id="PIRSF001434">
    <property type="entry name" value="CGS"/>
    <property type="match status" value="1"/>
</dbReference>
<comment type="cofactor">
    <cofactor evidence="1 5">
        <name>pyridoxal 5'-phosphate</name>
        <dbReference type="ChEBI" id="CHEBI:597326"/>
    </cofactor>
</comment>
<feature type="region of interest" description="Disordered" evidence="6">
    <location>
        <begin position="1"/>
        <end position="22"/>
    </location>
</feature>
<evidence type="ECO:0000256" key="1">
    <source>
        <dbReference type="ARBA" id="ARBA00001933"/>
    </source>
</evidence>
<dbReference type="PANTHER" id="PTHR11808">
    <property type="entry name" value="TRANS-SULFURATION ENZYME FAMILY MEMBER"/>
    <property type="match status" value="1"/>
</dbReference>
<dbReference type="GO" id="GO:0030170">
    <property type="term" value="F:pyridoxal phosphate binding"/>
    <property type="evidence" value="ECO:0007669"/>
    <property type="project" value="InterPro"/>
</dbReference>
<dbReference type="OrthoDB" id="9805807at2"/>
<dbReference type="FunFam" id="3.40.640.10:FF:000046">
    <property type="entry name" value="Cystathionine gamma-lyase"/>
    <property type="match status" value="1"/>
</dbReference>
<feature type="compositionally biased region" description="Low complexity" evidence="6">
    <location>
        <begin position="7"/>
        <end position="22"/>
    </location>
</feature>
<dbReference type="GO" id="GO:0004123">
    <property type="term" value="F:cystathionine gamma-lyase activity"/>
    <property type="evidence" value="ECO:0007669"/>
    <property type="project" value="TreeGrafter"/>
</dbReference>
<dbReference type="InterPro" id="IPR054542">
    <property type="entry name" value="Cys_met_metab_PP"/>
</dbReference>
<reference evidence="7" key="1">
    <citation type="submission" date="2017-10" db="EMBL/GenBank/DDBJ databases">
        <title>Whole genome sequencing of members of genus Pseudoxanthomonas.</title>
        <authorList>
            <person name="Kumar S."/>
            <person name="Bansal K."/>
            <person name="Kaur A."/>
            <person name="Patil P."/>
            <person name="Sharma S."/>
            <person name="Patil P.B."/>
        </authorList>
    </citation>
    <scope>NUCLEOTIDE SEQUENCE</scope>
    <source>
        <strain evidence="7">DSM 22914</strain>
    </source>
</reference>
<dbReference type="InterPro" id="IPR015424">
    <property type="entry name" value="PyrdxlP-dep_Trfase"/>
</dbReference>
<dbReference type="InterPro" id="IPR015421">
    <property type="entry name" value="PyrdxlP-dep_Trfase_major"/>
</dbReference>
<dbReference type="GO" id="GO:0005737">
    <property type="term" value="C:cytoplasm"/>
    <property type="evidence" value="ECO:0007669"/>
    <property type="project" value="TreeGrafter"/>
</dbReference>
<organism evidence="7 8">
    <name type="scientific">Pseudoxanthomonas taiwanensis</name>
    <dbReference type="NCBI Taxonomy" id="176598"/>
    <lineage>
        <taxon>Bacteria</taxon>
        <taxon>Pseudomonadati</taxon>
        <taxon>Pseudomonadota</taxon>
        <taxon>Gammaproteobacteria</taxon>
        <taxon>Lysobacterales</taxon>
        <taxon>Lysobacteraceae</taxon>
        <taxon>Pseudoxanthomonas</taxon>
    </lineage>
</organism>
<dbReference type="Proteomes" id="UP000717981">
    <property type="component" value="Unassembled WGS sequence"/>
</dbReference>
<comment type="caution">
    <text evidence="7">The sequence shown here is derived from an EMBL/GenBank/DDBJ whole genome shotgun (WGS) entry which is preliminary data.</text>
</comment>
<evidence type="ECO:0000256" key="2">
    <source>
        <dbReference type="ARBA" id="ARBA00009077"/>
    </source>
</evidence>